<dbReference type="InterPro" id="IPR019135">
    <property type="entry name" value="Polycomb_protein_VEFS-Box"/>
</dbReference>
<evidence type="ECO:0008006" key="12">
    <source>
        <dbReference type="Google" id="ProtNLM"/>
    </source>
</evidence>
<dbReference type="CDD" id="cd21553">
    <property type="entry name" value="VEFS-box_EMF2-like"/>
    <property type="match status" value="1"/>
</dbReference>
<dbReference type="PANTHER" id="PTHR22597:SF0">
    <property type="entry name" value="POLYCOMB PROTEIN SUZ12"/>
    <property type="match status" value="1"/>
</dbReference>
<dbReference type="InterPro" id="IPR057540">
    <property type="entry name" value="Znf_SUZ12"/>
</dbReference>
<name>A0ABR0R6V5_GOSAR</name>
<feature type="domain" description="Polycomb protein SUZ12-like zinc finger" evidence="9">
    <location>
        <begin position="92"/>
        <end position="159"/>
    </location>
</feature>
<keyword evidence="11" id="KW-1185">Reference proteome</keyword>
<dbReference type="CDD" id="cd21749">
    <property type="entry name" value="ZnB-Zn_EMF2-like"/>
    <property type="match status" value="1"/>
</dbReference>
<dbReference type="Pfam" id="PF23320">
    <property type="entry name" value="Zn_SUZ12"/>
    <property type="match status" value="1"/>
</dbReference>
<keyword evidence="5" id="KW-0156">Chromatin regulator</keyword>
<evidence type="ECO:0000256" key="2">
    <source>
        <dbReference type="ARBA" id="ARBA00022723"/>
    </source>
</evidence>
<evidence type="ECO:0000256" key="7">
    <source>
        <dbReference type="ARBA" id="ARBA00023163"/>
    </source>
</evidence>
<evidence type="ECO:0000313" key="10">
    <source>
        <dbReference type="EMBL" id="KAK5847261.1"/>
    </source>
</evidence>
<keyword evidence="3" id="KW-0863">Zinc-finger</keyword>
<keyword evidence="7" id="KW-0804">Transcription</keyword>
<evidence type="ECO:0000256" key="3">
    <source>
        <dbReference type="ARBA" id="ARBA00022771"/>
    </source>
</evidence>
<proteinExistence type="inferred from homology"/>
<protein>
    <recommendedName>
        <fullName evidence="12">Polycomb group protein VERNALIZATION 2-like</fullName>
    </recommendedName>
</protein>
<keyword evidence="4" id="KW-0862">Zinc</keyword>
<accession>A0ABR0R6V5</accession>
<comment type="similarity">
    <text evidence="1">Belongs to the VEFS (VRN2-EMF2-FIS2-SU(Z)12) family.</text>
</comment>
<keyword evidence="2" id="KW-0479">Metal-binding</keyword>
<dbReference type="EMBL" id="JARKNE010000001">
    <property type="protein sequence ID" value="KAK5847261.1"/>
    <property type="molecule type" value="Genomic_DNA"/>
</dbReference>
<evidence type="ECO:0000256" key="1">
    <source>
        <dbReference type="ARBA" id="ARBA00007416"/>
    </source>
</evidence>
<feature type="domain" description="Polycomb protein VEFS-Box" evidence="8">
    <location>
        <begin position="313"/>
        <end position="433"/>
    </location>
</feature>
<evidence type="ECO:0000259" key="8">
    <source>
        <dbReference type="Pfam" id="PF09733"/>
    </source>
</evidence>
<gene>
    <name evidence="10" type="ORF">PVK06_003566</name>
</gene>
<dbReference type="PANTHER" id="PTHR22597">
    <property type="entry name" value="POLYCOMB GROUP PROTEIN"/>
    <property type="match status" value="1"/>
</dbReference>
<reference evidence="10 11" key="1">
    <citation type="submission" date="2023-03" db="EMBL/GenBank/DDBJ databases">
        <title>WGS of Gossypium arboreum.</title>
        <authorList>
            <person name="Yu D."/>
        </authorList>
    </citation>
    <scope>NUCLEOTIDE SEQUENCE [LARGE SCALE GENOMIC DNA]</scope>
    <source>
        <tissue evidence="10">Leaf</tissue>
    </source>
</reference>
<dbReference type="Pfam" id="PF09733">
    <property type="entry name" value="VEFS-Box"/>
    <property type="match status" value="1"/>
</dbReference>
<sequence length="453" mass="51815">MDALKPPIPNFPATFQIRRYIQFLSLVMCRQNSCLHLSAEETDTAVENLLVYCKPVELYNILRCRASHNPSFLRRCLKYKIQARRKRRLRAGIVIFNYKDYGNMLQKTEVTEDFSCPFCLMQCASFKGLRYHLCSSHDLFNFDFWVTEEYQAVNVSVKIDSLVSETLANGVDPRVETFCFCSKPRRRRSTSPLQGVKNVSVQFLEMDSPKIVSENRQNGFLENDGERASKSVPLEKDLQNGYNGLENYGSDYASATECLAQVANSCDGPGVSIAMAHSPLDPDCIKTVSGTDIAAPPAKTRKIAVDRSEPRNRLLLLRRQFFHSHRVQPMEMDQVMSDRDSEDEVDDDIADLEDRRMLDDFVDVSKDEKQLMHLWNSFVRKQRVLADGHVSWACEAFSKLHGPDLVKSPALFWCWRLFMIKLWNHGLLDAGAMNNCSMILQRCQNEGSDAMKS</sequence>
<evidence type="ECO:0000259" key="9">
    <source>
        <dbReference type="Pfam" id="PF23320"/>
    </source>
</evidence>
<evidence type="ECO:0000313" key="11">
    <source>
        <dbReference type="Proteomes" id="UP001358586"/>
    </source>
</evidence>
<organism evidence="10 11">
    <name type="scientific">Gossypium arboreum</name>
    <name type="common">Tree cotton</name>
    <name type="synonym">Gossypium nanking</name>
    <dbReference type="NCBI Taxonomy" id="29729"/>
    <lineage>
        <taxon>Eukaryota</taxon>
        <taxon>Viridiplantae</taxon>
        <taxon>Streptophyta</taxon>
        <taxon>Embryophyta</taxon>
        <taxon>Tracheophyta</taxon>
        <taxon>Spermatophyta</taxon>
        <taxon>Magnoliopsida</taxon>
        <taxon>eudicotyledons</taxon>
        <taxon>Gunneridae</taxon>
        <taxon>Pentapetalae</taxon>
        <taxon>rosids</taxon>
        <taxon>malvids</taxon>
        <taxon>Malvales</taxon>
        <taxon>Malvaceae</taxon>
        <taxon>Malvoideae</taxon>
        <taxon>Gossypium</taxon>
    </lineage>
</organism>
<evidence type="ECO:0000256" key="5">
    <source>
        <dbReference type="ARBA" id="ARBA00022853"/>
    </source>
</evidence>
<dbReference type="Proteomes" id="UP001358586">
    <property type="component" value="Chromosome 1"/>
</dbReference>
<keyword evidence="6" id="KW-0805">Transcription regulation</keyword>
<comment type="caution">
    <text evidence="10">The sequence shown here is derived from an EMBL/GenBank/DDBJ whole genome shotgun (WGS) entry which is preliminary data.</text>
</comment>
<evidence type="ECO:0000256" key="4">
    <source>
        <dbReference type="ARBA" id="ARBA00022833"/>
    </source>
</evidence>
<evidence type="ECO:0000256" key="6">
    <source>
        <dbReference type="ARBA" id="ARBA00023015"/>
    </source>
</evidence>